<comment type="caution">
    <text evidence="5">The sequence shown here is derived from an EMBL/GenBank/DDBJ whole genome shotgun (WGS) entry which is preliminary data.</text>
</comment>
<proteinExistence type="predicted"/>
<dbReference type="InterPro" id="IPR022643">
    <property type="entry name" value="De-COase2_C"/>
</dbReference>
<dbReference type="InterPro" id="IPR009006">
    <property type="entry name" value="Ala_racemase/Decarboxylase_C"/>
</dbReference>
<name>A0A8X6N2X7_NEPPI</name>
<dbReference type="Proteomes" id="UP000887013">
    <property type="component" value="Unassembled WGS sequence"/>
</dbReference>
<feature type="domain" description="Orn/DAP/Arg decarboxylase 2 C-terminal" evidence="3">
    <location>
        <begin position="8"/>
        <end position="47"/>
    </location>
</feature>
<dbReference type="GO" id="GO:0005737">
    <property type="term" value="C:cytoplasm"/>
    <property type="evidence" value="ECO:0007669"/>
    <property type="project" value="TreeGrafter"/>
</dbReference>
<evidence type="ECO:0000256" key="2">
    <source>
        <dbReference type="ARBA" id="ARBA00023239"/>
    </source>
</evidence>
<sequence>PFSEVEKRQKYRSKIWGQTCCSEDIILEECLLPDMKEGEFIFWKNMGAYIRGTTSNFTLVPYPANQYVFIENPRYVLSSVMNRKAIFSKKIVKKIFQR</sequence>
<dbReference type="EMBL" id="BMAW01041845">
    <property type="protein sequence ID" value="GFS31020.1"/>
    <property type="molecule type" value="Genomic_DNA"/>
</dbReference>
<dbReference type="OrthoDB" id="6426374at2759"/>
<keyword evidence="6" id="KW-1185">Reference proteome</keyword>
<evidence type="ECO:0000313" key="5">
    <source>
        <dbReference type="EMBL" id="GFS91378.1"/>
    </source>
</evidence>
<reference evidence="5" key="1">
    <citation type="submission" date="2020-08" db="EMBL/GenBank/DDBJ databases">
        <title>Multicomponent nature underlies the extraordinary mechanical properties of spider dragline silk.</title>
        <authorList>
            <person name="Kono N."/>
            <person name="Nakamura H."/>
            <person name="Mori M."/>
            <person name="Yoshida Y."/>
            <person name="Ohtoshi R."/>
            <person name="Malay A.D."/>
            <person name="Moran D.A.P."/>
            <person name="Tomita M."/>
            <person name="Numata K."/>
            <person name="Arakawa K."/>
        </authorList>
    </citation>
    <scope>NUCLEOTIDE SEQUENCE</scope>
</reference>
<dbReference type="EMBL" id="BMAW01099720">
    <property type="protein sequence ID" value="GFS91378.1"/>
    <property type="molecule type" value="Genomic_DNA"/>
</dbReference>
<dbReference type="Pfam" id="PF00278">
    <property type="entry name" value="Orn_DAP_Arg_deC"/>
    <property type="match status" value="1"/>
</dbReference>
<organism evidence="5 6">
    <name type="scientific">Nephila pilipes</name>
    <name type="common">Giant wood spider</name>
    <name type="synonym">Nephila maculata</name>
    <dbReference type="NCBI Taxonomy" id="299642"/>
    <lineage>
        <taxon>Eukaryota</taxon>
        <taxon>Metazoa</taxon>
        <taxon>Ecdysozoa</taxon>
        <taxon>Arthropoda</taxon>
        <taxon>Chelicerata</taxon>
        <taxon>Arachnida</taxon>
        <taxon>Araneae</taxon>
        <taxon>Araneomorphae</taxon>
        <taxon>Entelegynae</taxon>
        <taxon>Araneoidea</taxon>
        <taxon>Nephilidae</taxon>
        <taxon>Nephila</taxon>
    </lineage>
</organism>
<dbReference type="Gene3D" id="2.40.37.10">
    <property type="entry name" value="Lyase, Ornithine Decarboxylase, Chain A, domain 1"/>
    <property type="match status" value="1"/>
</dbReference>
<accession>A0A8X6N2X7</accession>
<protein>
    <submittedName>
        <fullName evidence="5">Orn_DAP_Arg_deC domain-containing protein</fullName>
    </submittedName>
</protein>
<evidence type="ECO:0000313" key="4">
    <source>
        <dbReference type="EMBL" id="GFS31020.1"/>
    </source>
</evidence>
<keyword evidence="2" id="KW-0456">Lyase</keyword>
<evidence type="ECO:0000313" key="6">
    <source>
        <dbReference type="Proteomes" id="UP000887013"/>
    </source>
</evidence>
<dbReference type="SUPFAM" id="SSF50621">
    <property type="entry name" value="Alanine racemase C-terminal domain-like"/>
    <property type="match status" value="1"/>
</dbReference>
<evidence type="ECO:0000256" key="1">
    <source>
        <dbReference type="ARBA" id="ARBA00022898"/>
    </source>
</evidence>
<dbReference type="PANTHER" id="PTHR11482:SF6">
    <property type="entry name" value="ORNITHINE DECARBOXYLASE 1-RELATED"/>
    <property type="match status" value="1"/>
</dbReference>
<dbReference type="InterPro" id="IPR002433">
    <property type="entry name" value="Orn_de-COase"/>
</dbReference>
<dbReference type="GO" id="GO:0004586">
    <property type="term" value="F:ornithine decarboxylase activity"/>
    <property type="evidence" value="ECO:0007669"/>
    <property type="project" value="TreeGrafter"/>
</dbReference>
<gene>
    <name evidence="5" type="primary">AVEN_264129_1</name>
    <name evidence="5" type="ORF">NPIL_5931</name>
    <name evidence="4" type="ORF">NPIL_594151</name>
</gene>
<dbReference type="AlphaFoldDB" id="A0A8X6N2X7"/>
<dbReference type="GO" id="GO:0033387">
    <property type="term" value="P:putrescine biosynthetic process from arginine, via ornithine"/>
    <property type="evidence" value="ECO:0007669"/>
    <property type="project" value="TreeGrafter"/>
</dbReference>
<dbReference type="PANTHER" id="PTHR11482">
    <property type="entry name" value="ARGININE/DIAMINOPIMELATE/ORNITHINE DECARBOXYLASE"/>
    <property type="match status" value="1"/>
</dbReference>
<evidence type="ECO:0000259" key="3">
    <source>
        <dbReference type="Pfam" id="PF00278"/>
    </source>
</evidence>
<feature type="non-terminal residue" evidence="5">
    <location>
        <position position="1"/>
    </location>
</feature>
<keyword evidence="1" id="KW-0663">Pyridoxal phosphate</keyword>